<evidence type="ECO:0000313" key="3">
    <source>
        <dbReference type="Proteomes" id="UP000198711"/>
    </source>
</evidence>
<dbReference type="AlphaFoldDB" id="A0A8X8I9J6"/>
<feature type="chain" id="PRO_5036486751" description="TonB-dependent receptor" evidence="1">
    <location>
        <begin position="20"/>
        <end position="846"/>
    </location>
</feature>
<gene>
    <name evidence="2" type="ORF">SAMN05444410_101651</name>
</gene>
<organism evidence="2 3">
    <name type="scientific">Hydrobacter penzbergensis</name>
    <dbReference type="NCBI Taxonomy" id="1235997"/>
    <lineage>
        <taxon>Bacteria</taxon>
        <taxon>Pseudomonadati</taxon>
        <taxon>Bacteroidota</taxon>
        <taxon>Chitinophagia</taxon>
        <taxon>Chitinophagales</taxon>
        <taxon>Chitinophagaceae</taxon>
        <taxon>Hydrobacter</taxon>
    </lineage>
</organism>
<comment type="caution">
    <text evidence="2">The sequence shown here is derived from an EMBL/GenBank/DDBJ whole genome shotgun (WGS) entry which is preliminary data.</text>
</comment>
<dbReference type="RefSeq" id="WP_092721871.1">
    <property type="nucleotide sequence ID" value="NZ_FNNO01000001.1"/>
</dbReference>
<feature type="signal peptide" evidence="1">
    <location>
        <begin position="1"/>
        <end position="19"/>
    </location>
</feature>
<accession>A0A8X8I9J6</accession>
<evidence type="ECO:0008006" key="4">
    <source>
        <dbReference type="Google" id="ProtNLM"/>
    </source>
</evidence>
<evidence type="ECO:0000256" key="1">
    <source>
        <dbReference type="SAM" id="SignalP"/>
    </source>
</evidence>
<protein>
    <recommendedName>
        <fullName evidence="4">TonB-dependent receptor</fullName>
    </recommendedName>
</protein>
<dbReference type="SUPFAM" id="SSF56935">
    <property type="entry name" value="Porins"/>
    <property type="match status" value="1"/>
</dbReference>
<proteinExistence type="predicted"/>
<keyword evidence="3" id="KW-1185">Reference proteome</keyword>
<dbReference type="EMBL" id="FNNO01000001">
    <property type="protein sequence ID" value="SDW26455.1"/>
    <property type="molecule type" value="Genomic_DNA"/>
</dbReference>
<name>A0A8X8I9J6_9BACT</name>
<sequence length="846" mass="96852">MLKYLLLLTACLLWGNLRAQKKPVDTLGMMSAQVNDADAMPVLLMDETEGKQSGASNMPPLLTAARDPFYAAATFQFSAFRFRIRGYEGHYFQTTINGLSMNTLEDGNTPWLLWSGLNDVFRNAEVVQGLRNSDHVFGGIGGSLAMDIRAARQRRRTQFSYSMSNRSYTHRWMFTYHSGMQKNGWAFSFSGSRRWAAEGHAPGSFYDGWSYFMGIDKKLSEHQSLSLSFFGSPLQYGRQAAILMESIALLGTTRYNPYWGYQGSRKRNANTSIAHQPVLLLTHERKLNHRSNWLNSFAWISGRRSSTGLDWYKAADPRPDYYRYLPSFQSDSSLRVLTADAIREQVSLRQINWEKLYQANRESVETISDVNGVTGRNVQGLRSRYIIEERMNAQQRIHFSSLLAMEASERLMLKAGIQLQYQAQHRYKKLNDLLGGEFYVNWNQFAERDAIQNADAIQYDLDQPNRIIRKGDVFGYDYSLFSRSGTAWMQASFTGNKIDGFAAVSLTHTAYQREGHVRNGLFPGASFGKSDLVTFNTHAVKAGCTYKLNGRRYFFLHAALLTRAPLAADLFISPRTRDTRQDVPVNEQVQSAEAGYAWNTPLIRFRLTSYITRSQNGLDLLSFYHDEYKSFVNYAINNIGKLYYGVEIGGEAQLNTNWSLAIAVSLGRHYYNSRQQVSVSLDNDDYIVAKEEIYIRNFRLPGSPQEAYHTELRYQSSRSFFFNLAANYSRQRWLDMNPFRRTYTALQGVTEQSEQWNKIIGQTVLPPALIMNLFTGKSWLLHTAQKGKYRTLQGYISVSNLLNQVFITGGYEQLRFDMAEKDADRFPPKFYFNQGVLFSAGLSFRL</sequence>
<dbReference type="Proteomes" id="UP000198711">
    <property type="component" value="Unassembled WGS sequence"/>
</dbReference>
<evidence type="ECO:0000313" key="2">
    <source>
        <dbReference type="EMBL" id="SDW26455.1"/>
    </source>
</evidence>
<reference evidence="2 3" key="1">
    <citation type="submission" date="2016-10" db="EMBL/GenBank/DDBJ databases">
        <authorList>
            <person name="Varghese N."/>
            <person name="Submissions S."/>
        </authorList>
    </citation>
    <scope>NUCLEOTIDE SEQUENCE [LARGE SCALE GENOMIC DNA]</scope>
    <source>
        <strain evidence="2 3">DSM 25353</strain>
    </source>
</reference>
<keyword evidence="1" id="KW-0732">Signal</keyword>